<reference evidence="3 4" key="1">
    <citation type="journal article" date="2007" name="Nature">
        <title>Evolution of genes and genomes on the Drosophila phylogeny.</title>
        <authorList>
            <consortium name="Drosophila 12 Genomes Consortium"/>
            <person name="Clark A.G."/>
            <person name="Eisen M.B."/>
            <person name="Smith D.R."/>
            <person name="Bergman C.M."/>
            <person name="Oliver B."/>
            <person name="Markow T.A."/>
            <person name="Kaufman T.C."/>
            <person name="Kellis M."/>
            <person name="Gelbart W."/>
            <person name="Iyer V.N."/>
            <person name="Pollard D.A."/>
            <person name="Sackton T.B."/>
            <person name="Larracuente A.M."/>
            <person name="Singh N.D."/>
            <person name="Abad J.P."/>
            <person name="Abt D.N."/>
            <person name="Adryan B."/>
            <person name="Aguade M."/>
            <person name="Akashi H."/>
            <person name="Anderson W.W."/>
            <person name="Aquadro C.F."/>
            <person name="Ardell D.H."/>
            <person name="Arguello R."/>
            <person name="Artieri C.G."/>
            <person name="Barbash D.A."/>
            <person name="Barker D."/>
            <person name="Barsanti P."/>
            <person name="Batterham P."/>
            <person name="Batzoglou S."/>
            <person name="Begun D."/>
            <person name="Bhutkar A."/>
            <person name="Blanco E."/>
            <person name="Bosak S.A."/>
            <person name="Bradley R.K."/>
            <person name="Brand A.D."/>
            <person name="Brent M.R."/>
            <person name="Brooks A.N."/>
            <person name="Brown R.H."/>
            <person name="Butlin R.K."/>
            <person name="Caggese C."/>
            <person name="Calvi B.R."/>
            <person name="Bernardo de Carvalho A."/>
            <person name="Caspi A."/>
            <person name="Castrezana S."/>
            <person name="Celniker S.E."/>
            <person name="Chang J.L."/>
            <person name="Chapple C."/>
            <person name="Chatterji S."/>
            <person name="Chinwalla A."/>
            <person name="Civetta A."/>
            <person name="Clifton S.W."/>
            <person name="Comeron J.M."/>
            <person name="Costello J.C."/>
            <person name="Coyne J.A."/>
            <person name="Daub J."/>
            <person name="David R.G."/>
            <person name="Delcher A.L."/>
            <person name="Delehaunty K."/>
            <person name="Do C.B."/>
            <person name="Ebling H."/>
            <person name="Edwards K."/>
            <person name="Eickbush T."/>
            <person name="Evans J.D."/>
            <person name="Filipski A."/>
            <person name="Findeiss S."/>
            <person name="Freyhult E."/>
            <person name="Fulton L."/>
            <person name="Fulton R."/>
            <person name="Garcia A.C."/>
            <person name="Gardiner A."/>
            <person name="Garfield D.A."/>
            <person name="Garvin B.E."/>
            <person name="Gibson G."/>
            <person name="Gilbert D."/>
            <person name="Gnerre S."/>
            <person name="Godfrey J."/>
            <person name="Good R."/>
            <person name="Gotea V."/>
            <person name="Gravely B."/>
            <person name="Greenberg A.J."/>
            <person name="Griffiths-Jones S."/>
            <person name="Gross S."/>
            <person name="Guigo R."/>
            <person name="Gustafson E.A."/>
            <person name="Haerty W."/>
            <person name="Hahn M.W."/>
            <person name="Halligan D.L."/>
            <person name="Halpern A.L."/>
            <person name="Halter G.M."/>
            <person name="Han M.V."/>
            <person name="Heger A."/>
            <person name="Hillier L."/>
            <person name="Hinrichs A.S."/>
            <person name="Holmes I."/>
            <person name="Hoskins R.A."/>
            <person name="Hubisz M.J."/>
            <person name="Hultmark D."/>
            <person name="Huntley M.A."/>
            <person name="Jaffe D.B."/>
            <person name="Jagadeeshan S."/>
            <person name="Jeck W.R."/>
            <person name="Johnson J."/>
            <person name="Jones C.D."/>
            <person name="Jordan W.C."/>
            <person name="Karpen G.H."/>
            <person name="Kataoka E."/>
            <person name="Keightley P.D."/>
            <person name="Kheradpour P."/>
            <person name="Kirkness E.F."/>
            <person name="Koerich L.B."/>
            <person name="Kristiansen K."/>
            <person name="Kudrna D."/>
            <person name="Kulathinal R.J."/>
            <person name="Kumar S."/>
            <person name="Kwok R."/>
            <person name="Lander E."/>
            <person name="Langley C.H."/>
            <person name="Lapoint R."/>
            <person name="Lazzaro B.P."/>
            <person name="Lee S.J."/>
            <person name="Levesque L."/>
            <person name="Li R."/>
            <person name="Lin C.F."/>
            <person name="Lin M.F."/>
            <person name="Lindblad-Toh K."/>
            <person name="Llopart A."/>
            <person name="Long M."/>
            <person name="Low L."/>
            <person name="Lozovsky E."/>
            <person name="Lu J."/>
            <person name="Luo M."/>
            <person name="Machado C.A."/>
            <person name="Makalowski W."/>
            <person name="Marzo M."/>
            <person name="Matsuda M."/>
            <person name="Matzkin L."/>
            <person name="McAllister B."/>
            <person name="McBride C.S."/>
            <person name="McKernan B."/>
            <person name="McKernan K."/>
            <person name="Mendez-Lago M."/>
            <person name="Minx P."/>
            <person name="Mollenhauer M.U."/>
            <person name="Montooth K."/>
            <person name="Mount S.M."/>
            <person name="Mu X."/>
            <person name="Myers E."/>
            <person name="Negre B."/>
            <person name="Newfeld S."/>
            <person name="Nielsen R."/>
            <person name="Noor M.A."/>
            <person name="O'Grady P."/>
            <person name="Pachter L."/>
            <person name="Papaceit M."/>
            <person name="Parisi M.J."/>
            <person name="Parisi M."/>
            <person name="Parts L."/>
            <person name="Pedersen J.S."/>
            <person name="Pesole G."/>
            <person name="Phillippy A.M."/>
            <person name="Ponting C.P."/>
            <person name="Pop M."/>
            <person name="Porcelli D."/>
            <person name="Powell J.R."/>
            <person name="Prohaska S."/>
            <person name="Pruitt K."/>
            <person name="Puig M."/>
            <person name="Quesneville H."/>
            <person name="Ram K.R."/>
            <person name="Rand D."/>
            <person name="Rasmussen M.D."/>
            <person name="Reed L.K."/>
            <person name="Reenan R."/>
            <person name="Reily A."/>
            <person name="Remington K.A."/>
            <person name="Rieger T.T."/>
            <person name="Ritchie M.G."/>
            <person name="Robin C."/>
            <person name="Rogers Y.H."/>
            <person name="Rohde C."/>
            <person name="Rozas J."/>
            <person name="Rubenfield M.J."/>
            <person name="Ruiz A."/>
            <person name="Russo S."/>
            <person name="Salzberg S.L."/>
            <person name="Sanchez-Gracia A."/>
            <person name="Saranga D.J."/>
            <person name="Sato H."/>
            <person name="Schaeffer S.W."/>
            <person name="Schatz M.C."/>
            <person name="Schlenke T."/>
            <person name="Schwartz R."/>
            <person name="Segarra C."/>
            <person name="Singh R.S."/>
            <person name="Sirot L."/>
            <person name="Sirota M."/>
            <person name="Sisneros N.B."/>
            <person name="Smith C.D."/>
            <person name="Smith T.F."/>
            <person name="Spieth J."/>
            <person name="Stage D.E."/>
            <person name="Stark A."/>
            <person name="Stephan W."/>
            <person name="Strausberg R.L."/>
            <person name="Strempel S."/>
            <person name="Sturgill D."/>
            <person name="Sutton G."/>
            <person name="Sutton G.G."/>
            <person name="Tao W."/>
            <person name="Teichmann S."/>
            <person name="Tobari Y.N."/>
            <person name="Tomimura Y."/>
            <person name="Tsolas J.M."/>
            <person name="Valente V.L."/>
            <person name="Venter E."/>
            <person name="Venter J.C."/>
            <person name="Vicario S."/>
            <person name="Vieira F.G."/>
            <person name="Vilella A.J."/>
            <person name="Villasante A."/>
            <person name="Walenz B."/>
            <person name="Wang J."/>
            <person name="Wasserman M."/>
            <person name="Watts T."/>
            <person name="Wilson D."/>
            <person name="Wilson R.K."/>
            <person name="Wing R.A."/>
            <person name="Wolfner M.F."/>
            <person name="Wong A."/>
            <person name="Wong G.K."/>
            <person name="Wu C.I."/>
            <person name="Wu G."/>
            <person name="Yamamoto D."/>
            <person name="Yang H.P."/>
            <person name="Yang S.P."/>
            <person name="Yorke J.A."/>
            <person name="Yoshida K."/>
            <person name="Zdobnov E."/>
            <person name="Zhang P."/>
            <person name="Zhang Y."/>
            <person name="Zimin A.V."/>
            <person name="Baldwin J."/>
            <person name="Abdouelleil A."/>
            <person name="Abdulkadir J."/>
            <person name="Abebe A."/>
            <person name="Abera B."/>
            <person name="Abreu J."/>
            <person name="Acer S.C."/>
            <person name="Aftuck L."/>
            <person name="Alexander A."/>
            <person name="An P."/>
            <person name="Anderson E."/>
            <person name="Anderson S."/>
            <person name="Arachi H."/>
            <person name="Azer M."/>
            <person name="Bachantsang P."/>
            <person name="Barry A."/>
            <person name="Bayul T."/>
            <person name="Berlin A."/>
            <person name="Bessette D."/>
            <person name="Bloom T."/>
            <person name="Blye J."/>
            <person name="Boguslavskiy L."/>
            <person name="Bonnet C."/>
            <person name="Boukhgalter B."/>
            <person name="Bourzgui I."/>
            <person name="Brown A."/>
            <person name="Cahill P."/>
            <person name="Channer S."/>
            <person name="Cheshatsang Y."/>
            <person name="Chuda L."/>
            <person name="Citroen M."/>
            <person name="Collymore A."/>
            <person name="Cooke P."/>
            <person name="Costello M."/>
            <person name="D'Aco K."/>
            <person name="Daza R."/>
            <person name="De Haan G."/>
            <person name="DeGray S."/>
            <person name="DeMaso C."/>
            <person name="Dhargay N."/>
            <person name="Dooley K."/>
            <person name="Dooley E."/>
            <person name="Doricent M."/>
            <person name="Dorje P."/>
            <person name="Dorjee K."/>
            <person name="Dupes A."/>
            <person name="Elong R."/>
            <person name="Falk J."/>
            <person name="Farina A."/>
            <person name="Faro S."/>
            <person name="Ferguson D."/>
            <person name="Fisher S."/>
            <person name="Foley C.D."/>
            <person name="Franke A."/>
            <person name="Friedrich D."/>
            <person name="Gadbois L."/>
            <person name="Gearin G."/>
            <person name="Gearin C.R."/>
            <person name="Giannoukos G."/>
            <person name="Goode T."/>
            <person name="Graham J."/>
            <person name="Grandbois E."/>
            <person name="Grewal S."/>
            <person name="Gyaltsen K."/>
            <person name="Hafez N."/>
            <person name="Hagos B."/>
            <person name="Hall J."/>
            <person name="Henson C."/>
            <person name="Hollinger A."/>
            <person name="Honan T."/>
            <person name="Huard M.D."/>
            <person name="Hughes L."/>
            <person name="Hurhula B."/>
            <person name="Husby M.E."/>
            <person name="Kamat A."/>
            <person name="Kanga B."/>
            <person name="Kashin S."/>
            <person name="Khazanovich D."/>
            <person name="Kisner P."/>
            <person name="Lance K."/>
            <person name="Lara M."/>
            <person name="Lee W."/>
            <person name="Lennon N."/>
            <person name="Letendre F."/>
            <person name="LeVine R."/>
            <person name="Lipovsky A."/>
            <person name="Liu X."/>
            <person name="Liu J."/>
            <person name="Liu S."/>
            <person name="Lokyitsang T."/>
            <person name="Lokyitsang Y."/>
            <person name="Lubonja R."/>
            <person name="Lui A."/>
            <person name="MacDonald P."/>
            <person name="Magnisalis V."/>
            <person name="Maru K."/>
            <person name="Matthews C."/>
            <person name="McCusker W."/>
            <person name="McDonough S."/>
            <person name="Mehta T."/>
            <person name="Meldrim J."/>
            <person name="Meneus L."/>
            <person name="Mihai O."/>
            <person name="Mihalev A."/>
            <person name="Mihova T."/>
            <person name="Mittelman R."/>
            <person name="Mlenga V."/>
            <person name="Montmayeur A."/>
            <person name="Mulrain L."/>
            <person name="Navidi A."/>
            <person name="Naylor J."/>
            <person name="Negash T."/>
            <person name="Nguyen T."/>
            <person name="Nguyen N."/>
            <person name="Nicol R."/>
            <person name="Norbu C."/>
            <person name="Norbu N."/>
            <person name="Novod N."/>
            <person name="O'Neill B."/>
            <person name="Osman S."/>
            <person name="Markiewicz E."/>
            <person name="Oyono O.L."/>
            <person name="Patti C."/>
            <person name="Phunkhang P."/>
            <person name="Pierre F."/>
            <person name="Priest M."/>
            <person name="Raghuraman S."/>
            <person name="Rege F."/>
            <person name="Reyes R."/>
            <person name="Rise C."/>
            <person name="Rogov P."/>
            <person name="Ross K."/>
            <person name="Ryan E."/>
            <person name="Settipalli S."/>
            <person name="Shea T."/>
            <person name="Sherpa N."/>
            <person name="Shi L."/>
            <person name="Shih D."/>
            <person name="Sparrow T."/>
            <person name="Spaulding J."/>
            <person name="Stalker J."/>
            <person name="Stange-Thomann N."/>
            <person name="Stavropoulos S."/>
            <person name="Stone C."/>
            <person name="Strader C."/>
            <person name="Tesfaye S."/>
            <person name="Thomson T."/>
            <person name="Thoulutsang Y."/>
            <person name="Thoulutsang D."/>
            <person name="Topham K."/>
            <person name="Topping I."/>
            <person name="Tsamla T."/>
            <person name="Vassiliev H."/>
            <person name="Vo A."/>
            <person name="Wangchuk T."/>
            <person name="Wangdi T."/>
            <person name="Weiand M."/>
            <person name="Wilkinson J."/>
            <person name="Wilson A."/>
            <person name="Yadav S."/>
            <person name="Young G."/>
            <person name="Yu Q."/>
            <person name="Zembek L."/>
            <person name="Zhong D."/>
            <person name="Zimmer A."/>
            <person name="Zwirko Z."/>
            <person name="Jaffe D.B."/>
            <person name="Alvarez P."/>
            <person name="Brockman W."/>
            <person name="Butler J."/>
            <person name="Chin C."/>
            <person name="Gnerre S."/>
            <person name="Grabherr M."/>
            <person name="Kleber M."/>
            <person name="Mauceli E."/>
            <person name="MacCallum I."/>
        </authorList>
    </citation>
    <scope>NUCLEOTIDE SEQUENCE [LARGE SCALE GENOMIC DNA]</scope>
    <source>
        <strain evidence="4">Tucson 15287-2541.00</strain>
    </source>
</reference>
<evidence type="ECO:0000313" key="3">
    <source>
        <dbReference type="EMBL" id="EDW04632.1"/>
    </source>
</evidence>
<name>B4K297_DROGR</name>
<dbReference type="CDD" id="cd14016">
    <property type="entry name" value="STKc_CK1"/>
    <property type="match status" value="1"/>
</dbReference>
<dbReference type="OrthoDB" id="5800476at2759"/>
<dbReference type="STRING" id="7222.B4K297"/>
<evidence type="ECO:0000259" key="2">
    <source>
        <dbReference type="PROSITE" id="PS50011"/>
    </source>
</evidence>
<dbReference type="InterPro" id="IPR008271">
    <property type="entry name" value="Ser/Thr_kinase_AS"/>
</dbReference>
<dbReference type="Proteomes" id="UP000001070">
    <property type="component" value="Unassembled WGS sequence"/>
</dbReference>
<dbReference type="InParanoid" id="B4K297"/>
<dbReference type="SUPFAM" id="SSF56112">
    <property type="entry name" value="Protein kinase-like (PK-like)"/>
    <property type="match status" value="1"/>
</dbReference>
<dbReference type="SMART" id="SM00220">
    <property type="entry name" value="S_TKc"/>
    <property type="match status" value="1"/>
</dbReference>
<sequence>MYRIISAGIGFPRIHHRSTEKRYNMLVMDLLGPSLEDMFDYCKRQFTYKTVLMLADQMIARLHYIHMKGITHGDIKPNNFLMGIGQNIKKLFLVDFGLAKKFRDSPSGKHICYAEDKALTGTARYASIAAHQGIERSRRDDMESLGYTLIYFNRGSLPWQGLQTERNQQKAEQICEKKISTPIEVLCEGSPAEFSIYLNYCRCFFYRGATQ</sequence>
<feature type="domain" description="Protein kinase" evidence="2">
    <location>
        <begin position="1"/>
        <end position="211"/>
    </location>
</feature>
<dbReference type="EMBL" id="CH918740">
    <property type="protein sequence ID" value="EDW04632.1"/>
    <property type="molecule type" value="Genomic_DNA"/>
</dbReference>
<dbReference type="PROSITE" id="PS50011">
    <property type="entry name" value="PROTEIN_KINASE_DOM"/>
    <property type="match status" value="1"/>
</dbReference>
<gene>
    <name evidence="3" type="primary">Dgri\GH23885</name>
    <name evidence="3" type="ORF">Dgri_GH23885</name>
</gene>
<dbReference type="Gene3D" id="1.10.510.10">
    <property type="entry name" value="Transferase(Phosphotransferase) domain 1"/>
    <property type="match status" value="1"/>
</dbReference>
<organism evidence="4">
    <name type="scientific">Drosophila grimshawi</name>
    <name type="common">Hawaiian fruit fly</name>
    <name type="synonym">Idiomyia grimshawi</name>
    <dbReference type="NCBI Taxonomy" id="7222"/>
    <lineage>
        <taxon>Eukaryota</taxon>
        <taxon>Metazoa</taxon>
        <taxon>Ecdysozoa</taxon>
        <taxon>Arthropoda</taxon>
        <taxon>Hexapoda</taxon>
        <taxon>Insecta</taxon>
        <taxon>Pterygota</taxon>
        <taxon>Neoptera</taxon>
        <taxon>Endopterygota</taxon>
        <taxon>Diptera</taxon>
        <taxon>Brachycera</taxon>
        <taxon>Muscomorpha</taxon>
        <taxon>Ephydroidea</taxon>
        <taxon>Drosophilidae</taxon>
        <taxon>Drosophila</taxon>
        <taxon>Hawaiian Drosophila</taxon>
    </lineage>
</organism>
<dbReference type="GO" id="GO:0004674">
    <property type="term" value="F:protein serine/threonine kinase activity"/>
    <property type="evidence" value="ECO:0007669"/>
    <property type="project" value="UniProtKB-EC"/>
</dbReference>
<dbReference type="eggNOG" id="KOG1163">
    <property type="taxonomic scope" value="Eukaryota"/>
</dbReference>
<evidence type="ECO:0000313" key="4">
    <source>
        <dbReference type="Proteomes" id="UP000001070"/>
    </source>
</evidence>
<accession>B4K297</accession>
<dbReference type="OMA" id="FINIYTH"/>
<dbReference type="InterPro" id="IPR000719">
    <property type="entry name" value="Prot_kinase_dom"/>
</dbReference>
<proteinExistence type="predicted"/>
<keyword evidence="4" id="KW-1185">Reference proteome</keyword>
<dbReference type="InterPro" id="IPR050235">
    <property type="entry name" value="CK1_Ser-Thr_kinase"/>
</dbReference>
<dbReference type="PROSITE" id="PS00108">
    <property type="entry name" value="PROTEIN_KINASE_ST"/>
    <property type="match status" value="1"/>
</dbReference>
<dbReference type="PANTHER" id="PTHR11909">
    <property type="entry name" value="CASEIN KINASE-RELATED"/>
    <property type="match status" value="1"/>
</dbReference>
<dbReference type="PhylomeDB" id="B4K297"/>
<evidence type="ECO:0000256" key="1">
    <source>
        <dbReference type="ARBA" id="ARBA00012513"/>
    </source>
</evidence>
<dbReference type="HOGENOM" id="CLU_019279_2_0_1"/>
<dbReference type="EC" id="2.7.11.1" evidence="1"/>
<dbReference type="InterPro" id="IPR011009">
    <property type="entry name" value="Kinase-like_dom_sf"/>
</dbReference>
<protein>
    <recommendedName>
        <fullName evidence="1">non-specific serine/threonine protein kinase</fullName>
        <ecNumber evidence="1">2.7.11.1</ecNumber>
    </recommendedName>
</protein>
<dbReference type="GO" id="GO:0005524">
    <property type="term" value="F:ATP binding"/>
    <property type="evidence" value="ECO:0007669"/>
    <property type="project" value="InterPro"/>
</dbReference>
<dbReference type="Pfam" id="PF00069">
    <property type="entry name" value="Pkinase"/>
    <property type="match status" value="1"/>
</dbReference>
<dbReference type="AlphaFoldDB" id="B4K297"/>